<protein>
    <submittedName>
        <fullName evidence="1">Uncharacterized protein</fullName>
    </submittedName>
</protein>
<sequence length="63" mass="6733">MVSGPFRNGAMGDVVPHGSKVMRFPSLDSLVLGQKKIKKIKRGATRGLPGRSPILVLLSPKHA</sequence>
<organism evidence="1">
    <name type="scientific">Brassica oleracea</name>
    <name type="common">Wild cabbage</name>
    <dbReference type="NCBI Taxonomy" id="3712"/>
    <lineage>
        <taxon>Eukaryota</taxon>
        <taxon>Viridiplantae</taxon>
        <taxon>Streptophyta</taxon>
        <taxon>Embryophyta</taxon>
        <taxon>Tracheophyta</taxon>
        <taxon>Spermatophyta</taxon>
        <taxon>Magnoliopsida</taxon>
        <taxon>eudicotyledons</taxon>
        <taxon>Gunneridae</taxon>
        <taxon>Pentapetalae</taxon>
        <taxon>rosids</taxon>
        <taxon>malvids</taxon>
        <taxon>Brassicales</taxon>
        <taxon>Brassicaceae</taxon>
        <taxon>Brassiceae</taxon>
        <taxon>Brassica</taxon>
    </lineage>
</organism>
<reference evidence="1" key="1">
    <citation type="submission" date="2018-11" db="EMBL/GenBank/DDBJ databases">
        <authorList>
            <consortium name="Genoscope - CEA"/>
            <person name="William W."/>
        </authorList>
    </citation>
    <scope>NUCLEOTIDE SEQUENCE</scope>
</reference>
<name>A0A3P6CIX1_BRAOL</name>
<evidence type="ECO:0000313" key="1">
    <source>
        <dbReference type="EMBL" id="VDD09881.1"/>
    </source>
</evidence>
<dbReference type="AlphaFoldDB" id="A0A3P6CIX1"/>
<proteinExistence type="predicted"/>
<accession>A0A3P6CIX1</accession>
<dbReference type="EMBL" id="LR031873">
    <property type="protein sequence ID" value="VDD09881.1"/>
    <property type="molecule type" value="Genomic_DNA"/>
</dbReference>
<gene>
    <name evidence="1" type="ORF">BOLC4T25332H</name>
</gene>